<feature type="transmembrane region" description="Helical" evidence="1">
    <location>
        <begin position="12"/>
        <end position="31"/>
    </location>
</feature>
<organism evidence="2 3">
    <name type="scientific">Dyadobacter fermentans</name>
    <dbReference type="NCBI Taxonomy" id="94254"/>
    <lineage>
        <taxon>Bacteria</taxon>
        <taxon>Pseudomonadati</taxon>
        <taxon>Bacteroidota</taxon>
        <taxon>Cytophagia</taxon>
        <taxon>Cytophagales</taxon>
        <taxon>Spirosomataceae</taxon>
        <taxon>Dyadobacter</taxon>
    </lineage>
</organism>
<gene>
    <name evidence="2" type="ORF">J2W84_003962</name>
</gene>
<keyword evidence="1" id="KW-1133">Transmembrane helix</keyword>
<feature type="transmembrane region" description="Helical" evidence="1">
    <location>
        <begin position="37"/>
        <end position="57"/>
    </location>
</feature>
<comment type="caution">
    <text evidence="2">The sequence shown here is derived from an EMBL/GenBank/DDBJ whole genome shotgun (WGS) entry which is preliminary data.</text>
</comment>
<feature type="transmembrane region" description="Helical" evidence="1">
    <location>
        <begin position="69"/>
        <end position="91"/>
    </location>
</feature>
<evidence type="ECO:0000313" key="2">
    <source>
        <dbReference type="EMBL" id="MDR6806914.1"/>
    </source>
</evidence>
<name>A0ABU1R0I3_9BACT</name>
<feature type="transmembrane region" description="Helical" evidence="1">
    <location>
        <begin position="103"/>
        <end position="121"/>
    </location>
</feature>
<keyword evidence="1" id="KW-0812">Transmembrane</keyword>
<sequence length="134" mass="15250">MDGRLKDNAVGHTVFCMVALAASVLTMYTGLSPNRPGMAIFTFITVIVNVYTGRWVYIQSLKGNRLDLFRMSFLSFFFSSLAGVVVFVRYVEPEQGFLHYLETWINVSVFAVLCLLFGFFASRPRSKRRRKAIS</sequence>
<accession>A0ABU1R0I3</accession>
<protein>
    <recommendedName>
        <fullName evidence="4">GtrA-like protein domain-containing protein</fullName>
    </recommendedName>
</protein>
<evidence type="ECO:0000313" key="3">
    <source>
        <dbReference type="Proteomes" id="UP001264980"/>
    </source>
</evidence>
<keyword evidence="1" id="KW-0472">Membrane</keyword>
<dbReference type="RefSeq" id="WP_309986468.1">
    <property type="nucleotide sequence ID" value="NZ_JAVDTI010000003.1"/>
</dbReference>
<reference evidence="2 3" key="1">
    <citation type="submission" date="2023-07" db="EMBL/GenBank/DDBJ databases">
        <title>Sorghum-associated microbial communities from plants grown in Nebraska, USA.</title>
        <authorList>
            <person name="Schachtman D."/>
        </authorList>
    </citation>
    <scope>NUCLEOTIDE SEQUENCE [LARGE SCALE GENOMIC DNA]</scope>
    <source>
        <strain evidence="2 3">BE57</strain>
    </source>
</reference>
<evidence type="ECO:0008006" key="4">
    <source>
        <dbReference type="Google" id="ProtNLM"/>
    </source>
</evidence>
<keyword evidence="3" id="KW-1185">Reference proteome</keyword>
<proteinExistence type="predicted"/>
<evidence type="ECO:0000256" key="1">
    <source>
        <dbReference type="SAM" id="Phobius"/>
    </source>
</evidence>
<dbReference type="EMBL" id="JAVDTI010000003">
    <property type="protein sequence ID" value="MDR6806914.1"/>
    <property type="molecule type" value="Genomic_DNA"/>
</dbReference>
<dbReference type="Proteomes" id="UP001264980">
    <property type="component" value="Unassembled WGS sequence"/>
</dbReference>